<name>A0A3M7RYL9_BRAPC</name>
<proteinExistence type="predicted"/>
<gene>
    <name evidence="1" type="ORF">BpHYR1_036799</name>
</gene>
<accession>A0A3M7RYL9</accession>
<keyword evidence="2" id="KW-1185">Reference proteome</keyword>
<evidence type="ECO:0000313" key="1">
    <source>
        <dbReference type="EMBL" id="RNA28529.1"/>
    </source>
</evidence>
<comment type="caution">
    <text evidence="1">The sequence shown here is derived from an EMBL/GenBank/DDBJ whole genome shotgun (WGS) entry which is preliminary data.</text>
</comment>
<dbReference type="AlphaFoldDB" id="A0A3M7RYL9"/>
<dbReference type="Proteomes" id="UP000276133">
    <property type="component" value="Unassembled WGS sequence"/>
</dbReference>
<reference evidence="1 2" key="1">
    <citation type="journal article" date="2018" name="Sci. Rep.">
        <title>Genomic signatures of local adaptation to the degree of environmental predictability in rotifers.</title>
        <authorList>
            <person name="Franch-Gras L."/>
            <person name="Hahn C."/>
            <person name="Garcia-Roger E.M."/>
            <person name="Carmona M.J."/>
            <person name="Serra M."/>
            <person name="Gomez A."/>
        </authorList>
    </citation>
    <scope>NUCLEOTIDE SEQUENCE [LARGE SCALE GENOMIC DNA]</scope>
    <source>
        <strain evidence="1">HYR1</strain>
    </source>
</reference>
<evidence type="ECO:0000313" key="2">
    <source>
        <dbReference type="Proteomes" id="UP000276133"/>
    </source>
</evidence>
<dbReference type="EMBL" id="REGN01002375">
    <property type="protein sequence ID" value="RNA28529.1"/>
    <property type="molecule type" value="Genomic_DNA"/>
</dbReference>
<protein>
    <submittedName>
        <fullName evidence="1">Uncharacterized protein</fullName>
    </submittedName>
</protein>
<sequence>MNAKISTDNHLLNSADISNKKIALTFVKSLRTSIITKKFFGSGRLGEPWFIYYWNNFCSQVL</sequence>
<organism evidence="1 2">
    <name type="scientific">Brachionus plicatilis</name>
    <name type="common">Marine rotifer</name>
    <name type="synonym">Brachionus muelleri</name>
    <dbReference type="NCBI Taxonomy" id="10195"/>
    <lineage>
        <taxon>Eukaryota</taxon>
        <taxon>Metazoa</taxon>
        <taxon>Spiralia</taxon>
        <taxon>Gnathifera</taxon>
        <taxon>Rotifera</taxon>
        <taxon>Eurotatoria</taxon>
        <taxon>Monogononta</taxon>
        <taxon>Pseudotrocha</taxon>
        <taxon>Ploima</taxon>
        <taxon>Brachionidae</taxon>
        <taxon>Brachionus</taxon>
    </lineage>
</organism>